<protein>
    <recommendedName>
        <fullName evidence="3">MYND finger</fullName>
    </recommendedName>
</protein>
<evidence type="ECO:0008006" key="3">
    <source>
        <dbReference type="Google" id="ProtNLM"/>
    </source>
</evidence>
<accession>A0A1I7EZV7</accession>
<name>A0A1I7EZV7_9BURK</name>
<dbReference type="AlphaFoldDB" id="A0A1I7EZV7"/>
<dbReference type="Proteomes" id="UP000183656">
    <property type="component" value="Unassembled WGS sequence"/>
</dbReference>
<dbReference type="RefSeq" id="WP_054255549.1">
    <property type="nucleotide sequence ID" value="NZ_CYIG01000007.1"/>
</dbReference>
<reference evidence="1 2" key="1">
    <citation type="submission" date="2016-10" db="EMBL/GenBank/DDBJ databases">
        <authorList>
            <person name="de Groot N.N."/>
        </authorList>
    </citation>
    <scope>NUCLEOTIDE SEQUENCE [LARGE SCALE GENOMIC DNA]</scope>
    <source>
        <strain evidence="1 2">R-24608</strain>
    </source>
</reference>
<evidence type="ECO:0000313" key="2">
    <source>
        <dbReference type="Proteomes" id="UP000183656"/>
    </source>
</evidence>
<gene>
    <name evidence="1" type="ORF">SAMN04489707_100169</name>
</gene>
<keyword evidence="2" id="KW-1185">Reference proteome</keyword>
<sequence length="75" mass="8317">MKYLLVFAVLGLAWALWRNKHRTPPPSPTARTPAKSAPQAMVACAHCGLHLPRAEALEHAHRHYCCAEHRSAGPR</sequence>
<dbReference type="STRING" id="343013.SAMN04489707_100169"/>
<dbReference type="OrthoDB" id="9814432at2"/>
<evidence type="ECO:0000313" key="1">
    <source>
        <dbReference type="EMBL" id="SFU29424.1"/>
    </source>
</evidence>
<organism evidence="1 2">
    <name type="scientific">Paenacidovorax caeni</name>
    <dbReference type="NCBI Taxonomy" id="343013"/>
    <lineage>
        <taxon>Bacteria</taxon>
        <taxon>Pseudomonadati</taxon>
        <taxon>Pseudomonadota</taxon>
        <taxon>Betaproteobacteria</taxon>
        <taxon>Burkholderiales</taxon>
        <taxon>Comamonadaceae</taxon>
        <taxon>Paenacidovorax</taxon>
    </lineage>
</organism>
<dbReference type="EMBL" id="FPBX01000001">
    <property type="protein sequence ID" value="SFU29424.1"/>
    <property type="molecule type" value="Genomic_DNA"/>
</dbReference>
<proteinExistence type="predicted"/>
<dbReference type="InterPro" id="IPR049708">
    <property type="entry name" value="PP0621-like"/>
</dbReference>
<dbReference type="NCBIfam" id="NF041023">
    <property type="entry name" value="PP0621_fam"/>
    <property type="match status" value="1"/>
</dbReference>